<keyword evidence="3" id="KW-1185">Reference proteome</keyword>
<accession>A0ABQ3G2H8</accession>
<organism evidence="2 3">
    <name type="scientific">Pseudorhodoferax aquiterrae</name>
    <dbReference type="NCBI Taxonomy" id="747304"/>
    <lineage>
        <taxon>Bacteria</taxon>
        <taxon>Pseudomonadati</taxon>
        <taxon>Pseudomonadota</taxon>
        <taxon>Betaproteobacteria</taxon>
        <taxon>Burkholderiales</taxon>
        <taxon>Comamonadaceae</taxon>
    </lineage>
</organism>
<feature type="region of interest" description="Disordered" evidence="1">
    <location>
        <begin position="22"/>
        <end position="45"/>
    </location>
</feature>
<evidence type="ECO:0000313" key="3">
    <source>
        <dbReference type="Proteomes" id="UP000626210"/>
    </source>
</evidence>
<comment type="caution">
    <text evidence="2">The sequence shown here is derived from an EMBL/GenBank/DDBJ whole genome shotgun (WGS) entry which is preliminary data.</text>
</comment>
<dbReference type="Proteomes" id="UP000626210">
    <property type="component" value="Unassembled WGS sequence"/>
</dbReference>
<evidence type="ECO:0000256" key="1">
    <source>
        <dbReference type="SAM" id="MobiDB-lite"/>
    </source>
</evidence>
<proteinExistence type="predicted"/>
<gene>
    <name evidence="2" type="ORF">GCM10007320_30350</name>
</gene>
<sequence>MGWTAFDNHLPAALGHIGPMASRQRWRAAQGEPPPENPAAYTAPQGPLQRQVHALFLRVVAWRTAVKPPSYVAAQIASHTSGIAPQEFP</sequence>
<reference evidence="3" key="1">
    <citation type="journal article" date="2019" name="Int. J. Syst. Evol. Microbiol.">
        <title>The Global Catalogue of Microorganisms (GCM) 10K type strain sequencing project: providing services to taxonomists for standard genome sequencing and annotation.</title>
        <authorList>
            <consortium name="The Broad Institute Genomics Platform"/>
            <consortium name="The Broad Institute Genome Sequencing Center for Infectious Disease"/>
            <person name="Wu L."/>
            <person name="Ma J."/>
        </authorList>
    </citation>
    <scope>NUCLEOTIDE SEQUENCE [LARGE SCALE GENOMIC DNA]</scope>
    <source>
        <strain evidence="3">KCTC 23314</strain>
    </source>
</reference>
<protein>
    <submittedName>
        <fullName evidence="2">Uncharacterized protein</fullName>
    </submittedName>
</protein>
<dbReference type="EMBL" id="BMYK01000008">
    <property type="protein sequence ID" value="GHC85397.1"/>
    <property type="molecule type" value="Genomic_DNA"/>
</dbReference>
<evidence type="ECO:0000313" key="2">
    <source>
        <dbReference type="EMBL" id="GHC85397.1"/>
    </source>
</evidence>
<name>A0ABQ3G2H8_9BURK</name>